<evidence type="ECO:0000256" key="2">
    <source>
        <dbReference type="ARBA" id="ARBA00022475"/>
    </source>
</evidence>
<dbReference type="EMBL" id="NTBI01000002">
    <property type="protein sequence ID" value="PAX17966.1"/>
    <property type="molecule type" value="Genomic_DNA"/>
</dbReference>
<keyword evidence="5 6" id="KW-0472">Membrane</keyword>
<evidence type="ECO:0000313" key="9">
    <source>
        <dbReference type="Proteomes" id="UP000217780"/>
    </source>
</evidence>
<dbReference type="Proteomes" id="UP000217780">
    <property type="component" value="Unassembled WGS sequence"/>
</dbReference>
<dbReference type="GeneID" id="93873666"/>
<evidence type="ECO:0000256" key="6">
    <source>
        <dbReference type="SAM" id="Phobius"/>
    </source>
</evidence>
<keyword evidence="4 6" id="KW-1133">Transmembrane helix</keyword>
<evidence type="ECO:0000256" key="5">
    <source>
        <dbReference type="ARBA" id="ARBA00023136"/>
    </source>
</evidence>
<name>A0A2A2T7U3_9BURK</name>
<comment type="subcellular location">
    <subcellularLocation>
        <location evidence="1">Cell membrane</location>
        <topology evidence="1">Multi-pass membrane protein</topology>
    </subcellularLocation>
</comment>
<dbReference type="PANTHER" id="PTHR30294">
    <property type="entry name" value="MEMBRANE COMPONENT OF ABC TRANSPORTER YHHJ-RELATED"/>
    <property type="match status" value="1"/>
</dbReference>
<dbReference type="PANTHER" id="PTHR30294:SF47">
    <property type="entry name" value="INNER MEMBRANE TRANSPORT PERMEASE YHHJ"/>
    <property type="match status" value="1"/>
</dbReference>
<comment type="caution">
    <text evidence="8">The sequence shown here is derived from an EMBL/GenBank/DDBJ whole genome shotgun (WGS) entry which is preliminary data.</text>
</comment>
<feature type="domain" description="ABC-2 type transporter transmembrane" evidence="7">
    <location>
        <begin position="24"/>
        <end position="212"/>
    </location>
</feature>
<keyword evidence="3 6" id="KW-0812">Transmembrane</keyword>
<evidence type="ECO:0000313" key="8">
    <source>
        <dbReference type="EMBL" id="PAX17966.1"/>
    </source>
</evidence>
<proteinExistence type="predicted"/>
<feature type="transmembrane region" description="Helical" evidence="6">
    <location>
        <begin position="289"/>
        <end position="313"/>
    </location>
</feature>
<reference evidence="8 9" key="1">
    <citation type="submission" date="2017-08" db="EMBL/GenBank/DDBJ databases">
        <title>WGS of Clinical strains of the CDC Group NO-1 linked to zoonotic infections in humans.</title>
        <authorList>
            <person name="Bernier A.-M."/>
            <person name="Bernard K."/>
        </authorList>
    </citation>
    <scope>NUCLEOTIDE SEQUENCE [LARGE SCALE GENOMIC DNA]</scope>
    <source>
        <strain evidence="8 9">NML91-0035</strain>
    </source>
</reference>
<organism evidence="8 9">
    <name type="scientific">Vandammella animalimorsus</name>
    <dbReference type="NCBI Taxonomy" id="2029117"/>
    <lineage>
        <taxon>Bacteria</taxon>
        <taxon>Pseudomonadati</taxon>
        <taxon>Pseudomonadota</taxon>
        <taxon>Betaproteobacteria</taxon>
        <taxon>Burkholderiales</taxon>
        <taxon>Comamonadaceae</taxon>
        <taxon>Vandammella</taxon>
    </lineage>
</organism>
<evidence type="ECO:0000259" key="7">
    <source>
        <dbReference type="Pfam" id="PF12698"/>
    </source>
</evidence>
<feature type="transmembrane region" description="Helical" evidence="6">
    <location>
        <begin position="185"/>
        <end position="208"/>
    </location>
</feature>
<evidence type="ECO:0000256" key="4">
    <source>
        <dbReference type="ARBA" id="ARBA00022989"/>
    </source>
</evidence>
<dbReference type="Pfam" id="PF12698">
    <property type="entry name" value="ABC2_membrane_3"/>
    <property type="match status" value="1"/>
</dbReference>
<dbReference type="GO" id="GO:0005886">
    <property type="term" value="C:plasma membrane"/>
    <property type="evidence" value="ECO:0007669"/>
    <property type="project" value="UniProtKB-SubCell"/>
</dbReference>
<dbReference type="GO" id="GO:0140359">
    <property type="term" value="F:ABC-type transporter activity"/>
    <property type="evidence" value="ECO:0007669"/>
    <property type="project" value="InterPro"/>
</dbReference>
<accession>A0A2A2T7U3</accession>
<sequence length="412" mass="44035">MAAFWPSLRRELRLLRRRPWDRAMLTWVPALTVALLCATFSAGLPRGLPIAVWNEGAGALPRQLQRMLQASPGLALAEPVHSAAQAQQALQSMRVYAVLHIPRQTEQRIQQGQGAALTLLHNAQMGTHSGLIERDVRQVVGTLSAGLEMQASAKRGTPAQALPIWREPITLELRPLFNPSGNYEAFLALALIPALLYVLAMTSGAWVVGRELRDRSLGDWLLPAPPAVPDASDAPAVATAARLGLPRWWAIASALVGKLAPAWLSLSLVGMAGLVYLTQWRGWQAAGSLVWVLLALASLVAVSLVLGGLLAAATRSLRTALSFAGLLAAPAFAFSGVGFPLLAMSPGAHAWAVAMPYTHYIRLQIEQLQMGADIAQSLPVLGGLWLACLLGLALSAMALRWALPRPALWGGR</sequence>
<dbReference type="InterPro" id="IPR013525">
    <property type="entry name" value="ABC2_TM"/>
</dbReference>
<dbReference type="Gene3D" id="3.40.1710.10">
    <property type="entry name" value="abc type-2 transporter like domain"/>
    <property type="match status" value="1"/>
</dbReference>
<gene>
    <name evidence="8" type="ORF">CLI92_03925</name>
</gene>
<feature type="transmembrane region" description="Helical" evidence="6">
    <location>
        <begin position="248"/>
        <end position="277"/>
    </location>
</feature>
<dbReference type="AlphaFoldDB" id="A0A2A2T7U3"/>
<dbReference type="RefSeq" id="WP_095542662.1">
    <property type="nucleotide sequence ID" value="NZ_NSJC01000010.1"/>
</dbReference>
<feature type="transmembrane region" description="Helical" evidence="6">
    <location>
        <begin position="384"/>
        <end position="403"/>
    </location>
</feature>
<protein>
    <submittedName>
        <fullName evidence="8">ABC transporter</fullName>
    </submittedName>
</protein>
<evidence type="ECO:0000256" key="1">
    <source>
        <dbReference type="ARBA" id="ARBA00004651"/>
    </source>
</evidence>
<feature type="transmembrane region" description="Helical" evidence="6">
    <location>
        <begin position="320"/>
        <end position="343"/>
    </location>
</feature>
<keyword evidence="2" id="KW-1003">Cell membrane</keyword>
<dbReference type="InterPro" id="IPR051449">
    <property type="entry name" value="ABC-2_transporter_component"/>
</dbReference>
<evidence type="ECO:0000256" key="3">
    <source>
        <dbReference type="ARBA" id="ARBA00022692"/>
    </source>
</evidence>